<keyword evidence="3" id="KW-0418">Kinase</keyword>
<dbReference type="InterPro" id="IPR011009">
    <property type="entry name" value="Kinase-like_dom_sf"/>
</dbReference>
<dbReference type="Gene3D" id="1.10.510.10">
    <property type="entry name" value="Transferase(Phosphotransferase) domain 1"/>
    <property type="match status" value="1"/>
</dbReference>
<dbReference type="InterPro" id="IPR050235">
    <property type="entry name" value="CK1_Ser-Thr_kinase"/>
</dbReference>
<dbReference type="STRING" id="1353009.A0A1Y2IIY2"/>
<dbReference type="Pfam" id="PF00069">
    <property type="entry name" value="Pkinase"/>
    <property type="match status" value="1"/>
</dbReference>
<dbReference type="PROSITE" id="PS50011">
    <property type="entry name" value="PROTEIN_KINASE_DOM"/>
    <property type="match status" value="1"/>
</dbReference>
<reference evidence="3 4" key="1">
    <citation type="journal article" date="2015" name="Biotechnol. Biofuels">
        <title>Enhanced degradation of softwood versus hardwood by the white-rot fungus Pycnoporus coccineus.</title>
        <authorList>
            <person name="Couturier M."/>
            <person name="Navarro D."/>
            <person name="Chevret D."/>
            <person name="Henrissat B."/>
            <person name="Piumi F."/>
            <person name="Ruiz-Duenas F.J."/>
            <person name="Martinez A.T."/>
            <person name="Grigoriev I.V."/>
            <person name="Riley R."/>
            <person name="Lipzen A."/>
            <person name="Berrin J.G."/>
            <person name="Master E.R."/>
            <person name="Rosso M.N."/>
        </authorList>
    </citation>
    <scope>NUCLEOTIDE SEQUENCE [LARGE SCALE GENOMIC DNA]</scope>
    <source>
        <strain evidence="3 4">BRFM310</strain>
    </source>
</reference>
<feature type="domain" description="Protein kinase" evidence="2">
    <location>
        <begin position="11"/>
        <end position="284"/>
    </location>
</feature>
<dbReference type="InterPro" id="IPR000719">
    <property type="entry name" value="Prot_kinase_dom"/>
</dbReference>
<evidence type="ECO:0000256" key="1">
    <source>
        <dbReference type="PROSITE-ProRule" id="PRU10141"/>
    </source>
</evidence>
<dbReference type="OrthoDB" id="3258886at2759"/>
<dbReference type="EMBL" id="KZ084117">
    <property type="protein sequence ID" value="OSD00584.1"/>
    <property type="molecule type" value="Genomic_DNA"/>
</dbReference>
<evidence type="ECO:0000313" key="3">
    <source>
        <dbReference type="EMBL" id="OSD00584.1"/>
    </source>
</evidence>
<dbReference type="AlphaFoldDB" id="A0A1Y2IIY2"/>
<name>A0A1Y2IIY2_TRAC3</name>
<keyword evidence="4" id="KW-1185">Reference proteome</keyword>
<keyword evidence="1" id="KW-0067">ATP-binding</keyword>
<dbReference type="PROSITE" id="PS00107">
    <property type="entry name" value="PROTEIN_KINASE_ATP"/>
    <property type="match status" value="1"/>
</dbReference>
<dbReference type="GO" id="GO:0004672">
    <property type="term" value="F:protein kinase activity"/>
    <property type="evidence" value="ECO:0007669"/>
    <property type="project" value="InterPro"/>
</dbReference>
<gene>
    <name evidence="3" type="ORF">PYCCODRAFT_1437173</name>
</gene>
<proteinExistence type="predicted"/>
<sequence length="332" mass="37483">MAPLMVFWDLFHAVDLIGQGGYGSVYLARNILNGDQLAIKAEVLPEDSESPGGTLAYEATIYTQLRGVTGIPVLRWHGLETLDNGTRIYSIVMQRVGPTLDLLCRLCRGTLSLRTICMLAEQLITRIEHVHDRGIIIRDVKPSNIALGTHEMANTVYLIDFGLARNYIDPATGEHIPCKERRVAIGTDLFSSVNMQQYRDVSRRDDLESLGYTLLFLLHGSLPWEIDQPRPSDCSLPETDAMKQAPEFDDLVALSGQEFTDFFEHVRSLSFTQRPDYHALRMLFRGRMQAEGWPMDWEFDWSSREAAPHGTLVPGEYRLDEGLVGVAWVKTL</sequence>
<evidence type="ECO:0000259" key="2">
    <source>
        <dbReference type="PROSITE" id="PS50011"/>
    </source>
</evidence>
<dbReference type="CDD" id="cd14016">
    <property type="entry name" value="STKc_CK1"/>
    <property type="match status" value="1"/>
</dbReference>
<accession>A0A1Y2IIY2</accession>
<dbReference type="InterPro" id="IPR017441">
    <property type="entry name" value="Protein_kinase_ATP_BS"/>
</dbReference>
<evidence type="ECO:0000313" key="4">
    <source>
        <dbReference type="Proteomes" id="UP000193067"/>
    </source>
</evidence>
<protein>
    <submittedName>
        <fullName evidence="3">Kinase-like protein</fullName>
    </submittedName>
</protein>
<keyword evidence="3" id="KW-0808">Transferase</keyword>
<feature type="binding site" evidence="1">
    <location>
        <position position="40"/>
    </location>
    <ligand>
        <name>ATP</name>
        <dbReference type="ChEBI" id="CHEBI:30616"/>
    </ligand>
</feature>
<dbReference type="SUPFAM" id="SSF56112">
    <property type="entry name" value="Protein kinase-like (PK-like)"/>
    <property type="match status" value="1"/>
</dbReference>
<dbReference type="PANTHER" id="PTHR11909">
    <property type="entry name" value="CASEIN KINASE-RELATED"/>
    <property type="match status" value="1"/>
</dbReference>
<dbReference type="GO" id="GO:0005524">
    <property type="term" value="F:ATP binding"/>
    <property type="evidence" value="ECO:0007669"/>
    <property type="project" value="UniProtKB-UniRule"/>
</dbReference>
<keyword evidence="1" id="KW-0547">Nucleotide-binding</keyword>
<dbReference type="SMART" id="SM00220">
    <property type="entry name" value="S_TKc"/>
    <property type="match status" value="1"/>
</dbReference>
<organism evidence="3 4">
    <name type="scientific">Trametes coccinea (strain BRFM310)</name>
    <name type="common">Pycnoporus coccineus</name>
    <dbReference type="NCBI Taxonomy" id="1353009"/>
    <lineage>
        <taxon>Eukaryota</taxon>
        <taxon>Fungi</taxon>
        <taxon>Dikarya</taxon>
        <taxon>Basidiomycota</taxon>
        <taxon>Agaricomycotina</taxon>
        <taxon>Agaricomycetes</taxon>
        <taxon>Polyporales</taxon>
        <taxon>Polyporaceae</taxon>
        <taxon>Trametes</taxon>
    </lineage>
</organism>
<dbReference type="Proteomes" id="UP000193067">
    <property type="component" value="Unassembled WGS sequence"/>
</dbReference>